<dbReference type="AlphaFoldDB" id="A0A176YBY4"/>
<dbReference type="InterPro" id="IPR010642">
    <property type="entry name" value="Invasion_prot_B"/>
</dbReference>
<evidence type="ECO:0000313" key="1">
    <source>
        <dbReference type="EMBL" id="OAF00889.1"/>
    </source>
</evidence>
<keyword evidence="2" id="KW-1185">Reference proteome</keyword>
<accession>A0A176YBY4</accession>
<dbReference type="Proteomes" id="UP000076959">
    <property type="component" value="Unassembled WGS sequence"/>
</dbReference>
<gene>
    <name evidence="1" type="ORF">AYJ54_30630</name>
</gene>
<dbReference type="InterPro" id="IPR038696">
    <property type="entry name" value="IalB_sf"/>
</dbReference>
<dbReference type="STRING" id="1505087.AYJ54_30630"/>
<comment type="caution">
    <text evidence="1">The sequence shown here is derived from an EMBL/GenBank/DDBJ whole genome shotgun (WGS) entry which is preliminary data.</text>
</comment>
<proteinExistence type="predicted"/>
<evidence type="ECO:0000313" key="2">
    <source>
        <dbReference type="Proteomes" id="UP000076959"/>
    </source>
</evidence>
<protein>
    <submittedName>
        <fullName evidence="1">Invasion-like protein</fullName>
    </submittedName>
</protein>
<name>A0A176YBY4_9BRAD</name>
<sequence>MPGGASSLRESHGDWVVSCAVQKQAGRKVKSCALSQEQTSGNSRQRVLAIELKPENTGVAGILILPFGLALDHGATFQIDDGSAGPPQIFRTCIPAGCLVPVSFDSRTLVGLRKRNQLKVKTVADGGKETAFMISLKGFPSAFDRTAALAK</sequence>
<dbReference type="Gene3D" id="2.60.40.1880">
    <property type="entry name" value="Invasion associated locus B (IalB) protein"/>
    <property type="match status" value="1"/>
</dbReference>
<dbReference type="Pfam" id="PF06776">
    <property type="entry name" value="IalB"/>
    <property type="match status" value="1"/>
</dbReference>
<reference evidence="1 2" key="1">
    <citation type="submission" date="2016-03" db="EMBL/GenBank/DDBJ databases">
        <title>Draft Genome Sequence of the Strain BR 10245 (Bradyrhizobium sp.) isolated from nodules of Centrolobium paraense.</title>
        <authorList>
            <person name="Simoes-Araujo J.L.Sr."/>
            <person name="Barauna A.C."/>
            <person name="Silva K."/>
            <person name="Zilli J.E."/>
        </authorList>
    </citation>
    <scope>NUCLEOTIDE SEQUENCE [LARGE SCALE GENOMIC DNA]</scope>
    <source>
        <strain evidence="1 2">BR 10245</strain>
    </source>
</reference>
<dbReference type="EMBL" id="LUUB01000107">
    <property type="protein sequence ID" value="OAF00889.1"/>
    <property type="molecule type" value="Genomic_DNA"/>
</dbReference>
<organism evidence="1 2">
    <name type="scientific">Bradyrhizobium centrolobii</name>
    <dbReference type="NCBI Taxonomy" id="1505087"/>
    <lineage>
        <taxon>Bacteria</taxon>
        <taxon>Pseudomonadati</taxon>
        <taxon>Pseudomonadota</taxon>
        <taxon>Alphaproteobacteria</taxon>
        <taxon>Hyphomicrobiales</taxon>
        <taxon>Nitrobacteraceae</taxon>
        <taxon>Bradyrhizobium</taxon>
    </lineage>
</organism>